<keyword evidence="16" id="KW-1185">Reference proteome</keyword>
<feature type="transmembrane region" description="Helical" evidence="13">
    <location>
        <begin position="769"/>
        <end position="789"/>
    </location>
</feature>
<feature type="transmembrane region" description="Helical" evidence="13">
    <location>
        <begin position="893"/>
        <end position="916"/>
    </location>
</feature>
<name>A0A6A6W065_9PEZI</name>
<accession>A0A6A6W065</accession>
<reference evidence="15" key="1">
    <citation type="journal article" date="2020" name="Stud. Mycol.">
        <title>101 Dothideomycetes genomes: a test case for predicting lifestyles and emergence of pathogens.</title>
        <authorList>
            <person name="Haridas S."/>
            <person name="Albert R."/>
            <person name="Binder M."/>
            <person name="Bloem J."/>
            <person name="Labutti K."/>
            <person name="Salamov A."/>
            <person name="Andreopoulos B."/>
            <person name="Baker S."/>
            <person name="Barry K."/>
            <person name="Bills G."/>
            <person name="Bluhm B."/>
            <person name="Cannon C."/>
            <person name="Castanera R."/>
            <person name="Culley D."/>
            <person name="Daum C."/>
            <person name="Ezra D."/>
            <person name="Gonzalez J."/>
            <person name="Henrissat B."/>
            <person name="Kuo A."/>
            <person name="Liang C."/>
            <person name="Lipzen A."/>
            <person name="Lutzoni F."/>
            <person name="Magnuson J."/>
            <person name="Mondo S."/>
            <person name="Nolan M."/>
            <person name="Ohm R."/>
            <person name="Pangilinan J."/>
            <person name="Park H.-J."/>
            <person name="Ramirez L."/>
            <person name="Alfaro M."/>
            <person name="Sun H."/>
            <person name="Tritt A."/>
            <person name="Yoshinaga Y."/>
            <person name="Zwiers L.-H."/>
            <person name="Turgeon B."/>
            <person name="Goodwin S."/>
            <person name="Spatafora J."/>
            <person name="Crous P."/>
            <person name="Grigoriev I."/>
        </authorList>
    </citation>
    <scope>NUCLEOTIDE SEQUENCE</scope>
    <source>
        <strain evidence="15">CBS 121739</strain>
    </source>
</reference>
<feature type="transmembrane region" description="Helical" evidence="13">
    <location>
        <begin position="854"/>
        <end position="881"/>
    </location>
</feature>
<proteinExistence type="inferred from homology"/>
<dbReference type="InterPro" id="IPR039527">
    <property type="entry name" value="PIGG/GPI7"/>
</dbReference>
<dbReference type="OrthoDB" id="272139at2759"/>
<dbReference type="EMBL" id="ML996576">
    <property type="protein sequence ID" value="KAF2755933.1"/>
    <property type="molecule type" value="Genomic_DNA"/>
</dbReference>
<evidence type="ECO:0000256" key="11">
    <source>
        <dbReference type="ARBA" id="ARBA00023180"/>
    </source>
</evidence>
<dbReference type="UniPathway" id="UPA00196"/>
<keyword evidence="6 13" id="KW-0808">Transferase</keyword>
<evidence type="ECO:0000256" key="13">
    <source>
        <dbReference type="RuleBase" id="RU367106"/>
    </source>
</evidence>
<comment type="subcellular location">
    <subcellularLocation>
        <location evidence="1 13">Endoplasmic reticulum membrane</location>
        <topology evidence="1 13">Multi-pass membrane protein</topology>
    </subcellularLocation>
</comment>
<keyword evidence="5 13" id="KW-0337">GPI-anchor biosynthesis</keyword>
<dbReference type="InterPro" id="IPR002591">
    <property type="entry name" value="Phosphodiest/P_Trfase"/>
</dbReference>
<dbReference type="RefSeq" id="XP_033598384.1">
    <property type="nucleotide sequence ID" value="XM_033744358.1"/>
</dbReference>
<dbReference type="InterPro" id="IPR037674">
    <property type="entry name" value="PIG-G_N"/>
</dbReference>
<organism evidence="15 16">
    <name type="scientific">Pseudovirgaria hyperparasitica</name>
    <dbReference type="NCBI Taxonomy" id="470096"/>
    <lineage>
        <taxon>Eukaryota</taxon>
        <taxon>Fungi</taxon>
        <taxon>Dikarya</taxon>
        <taxon>Ascomycota</taxon>
        <taxon>Pezizomycotina</taxon>
        <taxon>Dothideomycetes</taxon>
        <taxon>Dothideomycetes incertae sedis</taxon>
        <taxon>Acrospermales</taxon>
        <taxon>Acrospermaceae</taxon>
        <taxon>Pseudovirgaria</taxon>
    </lineage>
</organism>
<keyword evidence="10 13" id="KW-0472">Membrane</keyword>
<dbReference type="Gene3D" id="3.40.720.10">
    <property type="entry name" value="Alkaline Phosphatase, subunit A"/>
    <property type="match status" value="1"/>
</dbReference>
<dbReference type="PANTHER" id="PTHR23072:SF0">
    <property type="entry name" value="GPI ETHANOLAMINE PHOSPHATE TRANSFERASE 2"/>
    <property type="match status" value="1"/>
</dbReference>
<evidence type="ECO:0000256" key="3">
    <source>
        <dbReference type="ARBA" id="ARBA00005315"/>
    </source>
</evidence>
<evidence type="ECO:0000256" key="8">
    <source>
        <dbReference type="ARBA" id="ARBA00022824"/>
    </source>
</evidence>
<dbReference type="PANTHER" id="PTHR23072">
    <property type="entry name" value="PHOSPHATIDYLINOSITOL GLYCAN-RELATED"/>
    <property type="match status" value="1"/>
</dbReference>
<keyword evidence="7 13" id="KW-0812">Transmembrane</keyword>
<feature type="transmembrane region" description="Helical" evidence="13">
    <location>
        <begin position="473"/>
        <end position="493"/>
    </location>
</feature>
<dbReference type="CDD" id="cd16024">
    <property type="entry name" value="GPI_EPT_2"/>
    <property type="match status" value="1"/>
</dbReference>
<evidence type="ECO:0000256" key="9">
    <source>
        <dbReference type="ARBA" id="ARBA00022989"/>
    </source>
</evidence>
<gene>
    <name evidence="15" type="ORF">EJ05DRAFT_477995</name>
</gene>
<evidence type="ECO:0000256" key="6">
    <source>
        <dbReference type="ARBA" id="ARBA00022679"/>
    </source>
</evidence>
<dbReference type="Pfam" id="PF01663">
    <property type="entry name" value="Phosphodiest"/>
    <property type="match status" value="1"/>
</dbReference>
<evidence type="ECO:0000256" key="10">
    <source>
        <dbReference type="ARBA" id="ARBA00023136"/>
    </source>
</evidence>
<dbReference type="FunFam" id="3.40.720.10:FF:000045">
    <property type="entry name" value="GPI ethanolamine phosphate transferase 2"/>
    <property type="match status" value="1"/>
</dbReference>
<dbReference type="GO" id="GO:0051267">
    <property type="term" value="F:CP2 mannose-ethanolamine phosphotransferase activity"/>
    <property type="evidence" value="ECO:0007669"/>
    <property type="project" value="TreeGrafter"/>
</dbReference>
<comment type="similarity">
    <text evidence="3 13">Belongs to the PIGG/PIGN/PIGO family. PIGG subfamily.</text>
</comment>
<protein>
    <recommendedName>
        <fullName evidence="4 13">GPI ethanolamine phosphate transferase 2</fullName>
    </recommendedName>
</protein>
<dbReference type="GO" id="GO:0005789">
    <property type="term" value="C:endoplasmic reticulum membrane"/>
    <property type="evidence" value="ECO:0007669"/>
    <property type="project" value="UniProtKB-SubCell"/>
</dbReference>
<evidence type="ECO:0000256" key="1">
    <source>
        <dbReference type="ARBA" id="ARBA00004477"/>
    </source>
</evidence>
<evidence type="ECO:0000256" key="5">
    <source>
        <dbReference type="ARBA" id="ARBA00022502"/>
    </source>
</evidence>
<evidence type="ECO:0000313" key="16">
    <source>
        <dbReference type="Proteomes" id="UP000799437"/>
    </source>
</evidence>
<keyword evidence="9 13" id="KW-1133">Transmembrane helix</keyword>
<dbReference type="AlphaFoldDB" id="A0A6A6W065"/>
<feature type="transmembrane region" description="Helical" evidence="13">
    <location>
        <begin position="602"/>
        <end position="623"/>
    </location>
</feature>
<comment type="function">
    <text evidence="12 13">Ethanolamine phosphate transferase involved in glycosylphosphatidylinositol-anchor biosynthesis. Transfers ethanolamine phosphate to the GPI second mannose.</text>
</comment>
<comment type="pathway">
    <text evidence="2 13">Glycolipid biosynthesis; glycosylphosphatidylinositol-anchor biosynthesis.</text>
</comment>
<feature type="transmembrane region" description="Helical" evidence="13">
    <location>
        <begin position="445"/>
        <end position="466"/>
    </location>
</feature>
<feature type="transmembrane region" description="Helical" evidence="13">
    <location>
        <begin position="522"/>
        <end position="540"/>
    </location>
</feature>
<dbReference type="InterPro" id="IPR045687">
    <property type="entry name" value="PIGG/GPI7_C"/>
</dbReference>
<feature type="transmembrane region" description="Helical" evidence="13">
    <location>
        <begin position="643"/>
        <end position="669"/>
    </location>
</feature>
<dbReference type="GO" id="GO:0006506">
    <property type="term" value="P:GPI anchor biosynthetic process"/>
    <property type="evidence" value="ECO:0007669"/>
    <property type="project" value="UniProtKB-UniPathway"/>
</dbReference>
<dbReference type="InterPro" id="IPR017850">
    <property type="entry name" value="Alkaline_phosphatase_core_sf"/>
</dbReference>
<feature type="transmembrane region" description="Helical" evidence="13">
    <location>
        <begin position="9"/>
        <end position="31"/>
    </location>
</feature>
<evidence type="ECO:0000313" key="15">
    <source>
        <dbReference type="EMBL" id="KAF2755933.1"/>
    </source>
</evidence>
<evidence type="ECO:0000256" key="2">
    <source>
        <dbReference type="ARBA" id="ARBA00004687"/>
    </source>
</evidence>
<dbReference type="SUPFAM" id="SSF53649">
    <property type="entry name" value="Alkaline phosphatase-like"/>
    <property type="match status" value="1"/>
</dbReference>
<keyword evidence="11" id="KW-0325">Glycoprotein</keyword>
<feature type="transmembrane region" description="Helical" evidence="13">
    <location>
        <begin position="560"/>
        <end position="581"/>
    </location>
</feature>
<sequence length="918" mass="100708">MACQTQKALLIIANLLIPAAVLTFAVGFFPYKAVLPGLATYRQLEYGDPPKAPFDKVVFMVVDALRSDFVYSENSGFKFTQSLIRSGNAIPFTAHASSPTITMPRVKAITTGSIPSFLDVIMNFAESDDSSTLANQDTWLAQMKAKPDGKLVMYGDDTWLRLFPGFFDREDGTSSFFVSDFTEVDNNVTRHVPGELRSDQSDWTGMIMHYLGLDHIGHKTGPLGPNMIPKQKEMDGIVNKIYNAIDKRPHLESTLFVLLGDHGMNEGGNHGGSAPGETSPALVFISPKMKKITKGYKCPTTPKDDYNYYRTVEQSDIAPTLAGLLGFPVPQNNLGVFIPEFFEFWENENDRAQLLLRNAMQILDIVKATFPHEAFSNPFSALDCSSPSSGAEELACKWRTCTTIFHAAGSFRPRASEIMPALTDFVTAAQSTMSSTASAYDIPKLIIGVVVSSLAAILALAALLPIRSVSPSGAFYTILLLIYGIMMFASSFVEEEQHIWYWTASFFLLYLWIRSLRTGTSLLSSFTSPEILALAVLRIARRYNQTGQKHAGAPDIAHSSFLTMPIVLWSLVGLTYLLATLMLMPHFAPRSTSADGPMAEELFFGISASVSIGFLAFVFKAAFTARDAPESLDGLLFSDLRGFLEQLPIVLLARLVFSALGLGLLYMVVAARVRRSQGRDEEEPEVSRLSSGLFELLNVFILTQTKTTNIPLFLLFRVMHHALSTHPLTPLQTTLTTLLMTHVSFFALGNSNAISSIDLSNAYNGVSGYNILAVGILVFAGNWAGPIWWCAAGVQLLKTSSSSTSLITPESAKSNAQKDAQTEKEWVMRERKRLAASVKPGAAKEEEVGDDGRWFGHVACLTLFSATSLAAVMVACTVLRTHLFVWTVFSPKYLYAMAWGTVWQVVVNVGLGGLFWCV</sequence>
<evidence type="ECO:0000256" key="7">
    <source>
        <dbReference type="ARBA" id="ARBA00022692"/>
    </source>
</evidence>
<feature type="domain" description="GPI ethanolamine phosphate transferase 2 C-terminal" evidence="14">
    <location>
        <begin position="437"/>
        <end position="917"/>
    </location>
</feature>
<evidence type="ECO:0000256" key="12">
    <source>
        <dbReference type="ARBA" id="ARBA00056729"/>
    </source>
</evidence>
<feature type="transmembrane region" description="Helical" evidence="13">
    <location>
        <begin position="499"/>
        <end position="515"/>
    </location>
</feature>
<dbReference type="GeneID" id="54485412"/>
<evidence type="ECO:0000256" key="4">
    <source>
        <dbReference type="ARBA" id="ARBA00020830"/>
    </source>
</evidence>
<dbReference type="Proteomes" id="UP000799437">
    <property type="component" value="Unassembled WGS sequence"/>
</dbReference>
<evidence type="ECO:0000259" key="14">
    <source>
        <dbReference type="Pfam" id="PF19316"/>
    </source>
</evidence>
<keyword evidence="8 13" id="KW-0256">Endoplasmic reticulum</keyword>
<dbReference type="Pfam" id="PF19316">
    <property type="entry name" value="PIGO_PIGG"/>
    <property type="match status" value="1"/>
</dbReference>